<dbReference type="InterPro" id="IPR005170">
    <property type="entry name" value="Transptr-assoc_dom"/>
</dbReference>
<evidence type="ECO:0000313" key="15">
    <source>
        <dbReference type="EMBL" id="MFD0686612.1"/>
    </source>
</evidence>
<dbReference type="SMART" id="SM01091">
    <property type="entry name" value="CorC_HlyC"/>
    <property type="match status" value="1"/>
</dbReference>
<accession>A0ABW2XJD1</accession>
<dbReference type="Gene3D" id="3.10.580.10">
    <property type="entry name" value="CBS-domain"/>
    <property type="match status" value="1"/>
</dbReference>
<dbReference type="InterPro" id="IPR036318">
    <property type="entry name" value="FAD-bd_PCMH-like_sf"/>
</dbReference>
<dbReference type="SUPFAM" id="SSF54631">
    <property type="entry name" value="CBS-domain pair"/>
    <property type="match status" value="1"/>
</dbReference>
<evidence type="ECO:0000259" key="13">
    <source>
        <dbReference type="PROSITE" id="PS51371"/>
    </source>
</evidence>
<keyword evidence="3" id="KW-1003">Cell membrane</keyword>
<feature type="transmembrane region" description="Helical" evidence="12">
    <location>
        <begin position="6"/>
        <end position="24"/>
    </location>
</feature>
<evidence type="ECO:0000256" key="1">
    <source>
        <dbReference type="ARBA" id="ARBA00004651"/>
    </source>
</evidence>
<keyword evidence="7 9" id="KW-0129">CBS domain</keyword>
<evidence type="ECO:0000256" key="11">
    <source>
        <dbReference type="SAM" id="MobiDB-lite"/>
    </source>
</evidence>
<dbReference type="SMART" id="SM00116">
    <property type="entry name" value="CBS"/>
    <property type="match status" value="2"/>
</dbReference>
<keyword evidence="4 10" id="KW-0812">Transmembrane</keyword>
<reference evidence="16" key="1">
    <citation type="journal article" date="2019" name="Int. J. Syst. Evol. Microbiol.">
        <title>The Global Catalogue of Microorganisms (GCM) 10K type strain sequencing project: providing services to taxonomists for standard genome sequencing and annotation.</title>
        <authorList>
            <consortium name="The Broad Institute Genomics Platform"/>
            <consortium name="The Broad Institute Genome Sequencing Center for Infectious Disease"/>
            <person name="Wu L."/>
            <person name="Ma J."/>
        </authorList>
    </citation>
    <scope>NUCLEOTIDE SEQUENCE [LARGE SCALE GENOMIC DNA]</scope>
    <source>
        <strain evidence="16">JCM 9371</strain>
    </source>
</reference>
<evidence type="ECO:0000256" key="5">
    <source>
        <dbReference type="ARBA" id="ARBA00022737"/>
    </source>
</evidence>
<comment type="caution">
    <text evidence="15">The sequence shown here is derived from an EMBL/GenBank/DDBJ whole genome shotgun (WGS) entry which is preliminary data.</text>
</comment>
<evidence type="ECO:0000256" key="7">
    <source>
        <dbReference type="ARBA" id="ARBA00023122"/>
    </source>
</evidence>
<feature type="domain" description="CBS" evidence="13">
    <location>
        <begin position="275"/>
        <end position="332"/>
    </location>
</feature>
<gene>
    <name evidence="15" type="ORF">ACFQZM_19080</name>
</gene>
<feature type="domain" description="CBS" evidence="13">
    <location>
        <begin position="207"/>
        <end position="268"/>
    </location>
</feature>
<dbReference type="InterPro" id="IPR046342">
    <property type="entry name" value="CBS_dom_sf"/>
</dbReference>
<evidence type="ECO:0000256" key="6">
    <source>
        <dbReference type="ARBA" id="ARBA00022989"/>
    </source>
</evidence>
<evidence type="ECO:0000256" key="8">
    <source>
        <dbReference type="ARBA" id="ARBA00023136"/>
    </source>
</evidence>
<evidence type="ECO:0000256" key="9">
    <source>
        <dbReference type="PROSITE-ProRule" id="PRU00703"/>
    </source>
</evidence>
<feature type="transmembrane region" description="Helical" evidence="12">
    <location>
        <begin position="66"/>
        <end position="88"/>
    </location>
</feature>
<evidence type="ECO:0000256" key="3">
    <source>
        <dbReference type="ARBA" id="ARBA00022475"/>
    </source>
</evidence>
<keyword evidence="16" id="KW-1185">Reference proteome</keyword>
<dbReference type="InterPro" id="IPR000644">
    <property type="entry name" value="CBS_dom"/>
</dbReference>
<protein>
    <submittedName>
        <fullName evidence="15">Hemolysin family protein</fullName>
    </submittedName>
</protein>
<comment type="similarity">
    <text evidence="2">Belongs to the UPF0053 family.</text>
</comment>
<dbReference type="PROSITE" id="PS51846">
    <property type="entry name" value="CNNM"/>
    <property type="match status" value="1"/>
</dbReference>
<dbReference type="EMBL" id="JBHTGP010000011">
    <property type="protein sequence ID" value="MFD0686612.1"/>
    <property type="molecule type" value="Genomic_DNA"/>
</dbReference>
<evidence type="ECO:0000259" key="14">
    <source>
        <dbReference type="PROSITE" id="PS51846"/>
    </source>
</evidence>
<dbReference type="InterPro" id="IPR016169">
    <property type="entry name" value="FAD-bd_PCMH_sub2"/>
</dbReference>
<evidence type="ECO:0000256" key="10">
    <source>
        <dbReference type="PROSITE-ProRule" id="PRU01193"/>
    </source>
</evidence>
<feature type="region of interest" description="Disordered" evidence="11">
    <location>
        <begin position="428"/>
        <end position="459"/>
    </location>
</feature>
<evidence type="ECO:0000256" key="2">
    <source>
        <dbReference type="ARBA" id="ARBA00006337"/>
    </source>
</evidence>
<dbReference type="Pfam" id="PF01595">
    <property type="entry name" value="CNNM"/>
    <property type="match status" value="1"/>
</dbReference>
<feature type="domain" description="CNNM transmembrane" evidence="14">
    <location>
        <begin position="1"/>
        <end position="188"/>
    </location>
</feature>
<dbReference type="Gene3D" id="3.30.465.10">
    <property type="match status" value="1"/>
</dbReference>
<dbReference type="SUPFAM" id="SSF56176">
    <property type="entry name" value="FAD-binding/transporter-associated domain-like"/>
    <property type="match status" value="1"/>
</dbReference>
<dbReference type="InterPro" id="IPR002550">
    <property type="entry name" value="CNNM"/>
</dbReference>
<evidence type="ECO:0000256" key="12">
    <source>
        <dbReference type="SAM" id="Phobius"/>
    </source>
</evidence>
<dbReference type="CDD" id="cd04590">
    <property type="entry name" value="CBS_pair_CorC_HlyC_assoc"/>
    <property type="match status" value="1"/>
</dbReference>
<dbReference type="Proteomes" id="UP001597063">
    <property type="component" value="Unassembled WGS sequence"/>
</dbReference>
<feature type="transmembrane region" description="Helical" evidence="12">
    <location>
        <begin position="94"/>
        <end position="114"/>
    </location>
</feature>
<evidence type="ECO:0000256" key="4">
    <source>
        <dbReference type="ARBA" id="ARBA00022692"/>
    </source>
</evidence>
<dbReference type="RefSeq" id="WP_165502684.1">
    <property type="nucleotide sequence ID" value="NZ_CAACUY010000008.1"/>
</dbReference>
<keyword evidence="5" id="KW-0677">Repeat</keyword>
<keyword evidence="8 10" id="KW-0472">Membrane</keyword>
<dbReference type="InterPro" id="IPR044751">
    <property type="entry name" value="Ion_transp-like_CBS"/>
</dbReference>
<evidence type="ECO:0000313" key="16">
    <source>
        <dbReference type="Proteomes" id="UP001597063"/>
    </source>
</evidence>
<dbReference type="PANTHER" id="PTHR22777">
    <property type="entry name" value="HEMOLYSIN-RELATED"/>
    <property type="match status" value="1"/>
</dbReference>
<dbReference type="PANTHER" id="PTHR22777:SF32">
    <property type="entry name" value="UPF0053 INNER MEMBRANE PROTEIN YFJD"/>
    <property type="match status" value="1"/>
</dbReference>
<dbReference type="Pfam" id="PF03471">
    <property type="entry name" value="CorC_HlyC"/>
    <property type="match status" value="1"/>
</dbReference>
<proteinExistence type="inferred from homology"/>
<sequence>MSTGQGWLSALAVGLVFTAGLLASTEAALARVSRVTVEEIVRDGRRGARRLAEVVADPARYVNMVLLLRIACELVATVIVADLCISWLDETWRAYVVAAAIMIVVSYVAIGVGPRTLGIQHADRIALAGAAVIHPVTRVLGPLPRLLILLGNALTPGKGFREGPFASEAELRDLVDLAEQRSLIEPDERQMIHSVFELGDTLVREVMVPRTDIVFIERGKTLRQAMSLALRSGFSRIPVVGENEDDVVGIAYLKDVVRRSHEHREGESTERVESVMRPATYVPDSKPIDELLREMQARQIHLAIVIDEYGGTAGLVTIEDILEEIVGEITDEYDVETPPVTWLPDGAARVTARLPVEDLAELFGADIDVEEVETVGGLLAHALGRVPIEGSTARVGSDGDGDGAVLSLKAETIAGRRNRVGTVLVRRLNDENGHGDGESPDGDRRAADDTFRASGDEGA</sequence>
<comment type="subcellular location">
    <subcellularLocation>
        <location evidence="1">Cell membrane</location>
        <topology evidence="1">Multi-pass membrane protein</topology>
    </subcellularLocation>
</comment>
<organism evidence="15 16">
    <name type="scientific">Actinomadura fibrosa</name>
    <dbReference type="NCBI Taxonomy" id="111802"/>
    <lineage>
        <taxon>Bacteria</taxon>
        <taxon>Bacillati</taxon>
        <taxon>Actinomycetota</taxon>
        <taxon>Actinomycetes</taxon>
        <taxon>Streptosporangiales</taxon>
        <taxon>Thermomonosporaceae</taxon>
        <taxon>Actinomadura</taxon>
    </lineage>
</organism>
<name>A0ABW2XJD1_9ACTN</name>
<keyword evidence="6 10" id="KW-1133">Transmembrane helix</keyword>
<dbReference type="PROSITE" id="PS51371">
    <property type="entry name" value="CBS"/>
    <property type="match status" value="2"/>
</dbReference>
<dbReference type="Pfam" id="PF00571">
    <property type="entry name" value="CBS"/>
    <property type="match status" value="2"/>
</dbReference>